<dbReference type="AlphaFoldDB" id="A0A226F4C7"/>
<comment type="caution">
    <text evidence="6">The sequence shown here is derived from an EMBL/GenBank/DDBJ whole genome shotgun (WGS) entry which is preliminary data.</text>
</comment>
<feature type="compositionally biased region" description="Basic and acidic residues" evidence="5">
    <location>
        <begin position="687"/>
        <end position="705"/>
    </location>
</feature>
<sequence>MSGGGRGGFGGKGKIAFGKINLVSTVAGVGEEDERKDDDGGSGGFGVFGSGTAFKPPPRPEEKSEEELQMERTMGFSGFGTVRNLPQKVAKTFDVKEMVEAIKKANKGKAPSTTTDNVIKPLEIEEEVVKPKKKQEVVAEPKNTDENSDSGDEIVGPMPVAATSTSKVKSRDSSDDDSSDDDDDDKAKGESEREDELDEDVDSDTEAEKNFPLEHQYNIEHGLRPVMGLAVDSSATRFASGSLDYEVKLWDFTGLRNRHALRTIKPCENHPIKHVSFSANGESLLVISGSAQAKVLNRDGSELLECIKGDQYIVDMARTQGHTAMLSGGMFNPKNKSEFMTCSDDSTVRLWEIENSRAHKTLVKLKNAGGLKNRVTACTYSRDGVCFLGGGSDGTICMWDTRRALVLPTATIKAAHQKNSDIFHLTYSNSALEVASRGEDGVVNIFDTRNWRKPLFKSSPGEFPAKYFTTDLCFSPDDRHLCIPSLPHGTTGRTKDEAISHSSLKFFSTKSLRVVKEHPFPNQIVIRSVWHHRLNQILLSFASGTIGILYDTTKSQRGALLAHGKGPKKQKAMGVVEDMHGKVVITPNSLPLYKTERSKNPKREEAKLRADPVKSHRPDLPITAGSGGRVAASGSTLSSYVIRNLGLSKSFKDDMDPREAILRFAKDAEENPIWVTPAYKKTQPKAIFERPPEEEPPDAKKQRLL</sequence>
<dbReference type="PRINTS" id="PR00320">
    <property type="entry name" value="GPROTEINBRPT"/>
</dbReference>
<dbReference type="GO" id="GO:0035861">
    <property type="term" value="C:site of double-strand break"/>
    <property type="evidence" value="ECO:0007669"/>
    <property type="project" value="TreeGrafter"/>
</dbReference>
<feature type="compositionally biased region" description="Acidic residues" evidence="5">
    <location>
        <begin position="192"/>
        <end position="205"/>
    </location>
</feature>
<feature type="compositionally biased region" description="Basic and acidic residues" evidence="5">
    <location>
        <begin position="127"/>
        <end position="145"/>
    </location>
</feature>
<keyword evidence="7" id="KW-1185">Reference proteome</keyword>
<keyword evidence="1 4" id="KW-0853">WD repeat</keyword>
<proteinExistence type="inferred from homology"/>
<dbReference type="PANTHER" id="PTHR16017">
    <property type="entry name" value="GASTRULATION DEFECTIVE PROTEIN 1-RELATED"/>
    <property type="match status" value="1"/>
</dbReference>
<dbReference type="SUPFAM" id="SSF50978">
    <property type="entry name" value="WD40 repeat-like"/>
    <property type="match status" value="1"/>
</dbReference>
<comment type="similarity">
    <text evidence="3">Belongs to the WD repeat GAD-1 family.</text>
</comment>
<evidence type="ECO:0000256" key="4">
    <source>
        <dbReference type="PROSITE-ProRule" id="PRU00221"/>
    </source>
</evidence>
<gene>
    <name evidence="6" type="ORF">Fcan01_03453</name>
</gene>
<evidence type="ECO:0000313" key="6">
    <source>
        <dbReference type="EMBL" id="OXA64642.1"/>
    </source>
</evidence>
<feature type="repeat" description="WD" evidence="4">
    <location>
        <begin position="226"/>
        <end position="251"/>
    </location>
</feature>
<feature type="compositionally biased region" description="Basic and acidic residues" evidence="5">
    <location>
        <begin position="595"/>
        <end position="619"/>
    </location>
</feature>
<dbReference type="OMA" id="KGDQYIT"/>
<feature type="region of interest" description="Disordered" evidence="5">
    <location>
        <begin position="682"/>
        <end position="705"/>
    </location>
</feature>
<organism evidence="6 7">
    <name type="scientific">Folsomia candida</name>
    <name type="common">Springtail</name>
    <dbReference type="NCBI Taxonomy" id="158441"/>
    <lineage>
        <taxon>Eukaryota</taxon>
        <taxon>Metazoa</taxon>
        <taxon>Ecdysozoa</taxon>
        <taxon>Arthropoda</taxon>
        <taxon>Hexapoda</taxon>
        <taxon>Collembola</taxon>
        <taxon>Entomobryomorpha</taxon>
        <taxon>Isotomoidea</taxon>
        <taxon>Isotomidae</taxon>
        <taxon>Proisotominae</taxon>
        <taxon>Folsomia</taxon>
    </lineage>
</organism>
<dbReference type="InterPro" id="IPR020472">
    <property type="entry name" value="WD40_PAC1"/>
</dbReference>
<dbReference type="InterPro" id="IPR051858">
    <property type="entry name" value="WD_repeat_GAD-1"/>
</dbReference>
<dbReference type="EMBL" id="LNIX01000001">
    <property type="protein sequence ID" value="OXA64642.1"/>
    <property type="molecule type" value="Genomic_DNA"/>
</dbReference>
<protein>
    <submittedName>
        <fullName evidence="6">Gastrulation defective protein 1</fullName>
    </submittedName>
</protein>
<dbReference type="GO" id="GO:0005634">
    <property type="term" value="C:nucleus"/>
    <property type="evidence" value="ECO:0007669"/>
    <property type="project" value="TreeGrafter"/>
</dbReference>
<dbReference type="OrthoDB" id="10264376at2759"/>
<feature type="repeat" description="WD" evidence="4">
    <location>
        <begin position="368"/>
        <end position="409"/>
    </location>
</feature>
<feature type="region of interest" description="Disordered" evidence="5">
    <location>
        <begin position="104"/>
        <end position="214"/>
    </location>
</feature>
<feature type="region of interest" description="Disordered" evidence="5">
    <location>
        <begin position="29"/>
        <end position="69"/>
    </location>
</feature>
<feature type="compositionally biased region" description="Acidic residues" evidence="5">
    <location>
        <begin position="174"/>
        <end position="184"/>
    </location>
</feature>
<feature type="region of interest" description="Disordered" evidence="5">
    <location>
        <begin position="595"/>
        <end position="628"/>
    </location>
</feature>
<feature type="repeat" description="WD" evidence="4">
    <location>
        <begin position="319"/>
        <end position="361"/>
    </location>
</feature>
<dbReference type="PROSITE" id="PS50294">
    <property type="entry name" value="WD_REPEATS_REGION"/>
    <property type="match status" value="1"/>
</dbReference>
<dbReference type="Gene3D" id="2.130.10.10">
    <property type="entry name" value="YVTN repeat-like/Quinoprotein amine dehydrogenase"/>
    <property type="match status" value="2"/>
</dbReference>
<dbReference type="PANTHER" id="PTHR16017:SF0">
    <property type="entry name" value="WD REPEAT-CONTAINING PROTEIN 70"/>
    <property type="match status" value="1"/>
</dbReference>
<evidence type="ECO:0000256" key="2">
    <source>
        <dbReference type="ARBA" id="ARBA00022737"/>
    </source>
</evidence>
<name>A0A226F4C7_FOLCA</name>
<dbReference type="PROSITE" id="PS50082">
    <property type="entry name" value="WD_REPEATS_2"/>
    <property type="match status" value="3"/>
</dbReference>
<dbReference type="InterPro" id="IPR015943">
    <property type="entry name" value="WD40/YVTN_repeat-like_dom_sf"/>
</dbReference>
<evidence type="ECO:0000256" key="3">
    <source>
        <dbReference type="ARBA" id="ARBA00038343"/>
    </source>
</evidence>
<dbReference type="STRING" id="158441.A0A226F4C7"/>
<keyword evidence="2" id="KW-0677">Repeat</keyword>
<dbReference type="Proteomes" id="UP000198287">
    <property type="component" value="Unassembled WGS sequence"/>
</dbReference>
<dbReference type="Pfam" id="PF00400">
    <property type="entry name" value="WD40"/>
    <property type="match status" value="3"/>
</dbReference>
<evidence type="ECO:0000256" key="1">
    <source>
        <dbReference type="ARBA" id="ARBA00022574"/>
    </source>
</evidence>
<accession>A0A226F4C7</accession>
<dbReference type="InterPro" id="IPR036322">
    <property type="entry name" value="WD40_repeat_dom_sf"/>
</dbReference>
<dbReference type="InterPro" id="IPR001680">
    <property type="entry name" value="WD40_rpt"/>
</dbReference>
<dbReference type="SMART" id="SM00320">
    <property type="entry name" value="WD40"/>
    <property type="match status" value="5"/>
</dbReference>
<evidence type="ECO:0000313" key="7">
    <source>
        <dbReference type="Proteomes" id="UP000198287"/>
    </source>
</evidence>
<reference evidence="6 7" key="1">
    <citation type="submission" date="2015-12" db="EMBL/GenBank/DDBJ databases">
        <title>The genome of Folsomia candida.</title>
        <authorList>
            <person name="Faddeeva A."/>
            <person name="Derks M.F."/>
            <person name="Anvar Y."/>
            <person name="Smit S."/>
            <person name="Van Straalen N."/>
            <person name="Roelofs D."/>
        </authorList>
    </citation>
    <scope>NUCLEOTIDE SEQUENCE [LARGE SCALE GENOMIC DNA]</scope>
    <source>
        <strain evidence="6 7">VU population</strain>
        <tissue evidence="6">Whole body</tissue>
    </source>
</reference>
<evidence type="ECO:0000256" key="5">
    <source>
        <dbReference type="SAM" id="MobiDB-lite"/>
    </source>
</evidence>